<feature type="compositionally biased region" description="Basic and acidic residues" evidence="1">
    <location>
        <begin position="234"/>
        <end position="248"/>
    </location>
</feature>
<dbReference type="Proteomes" id="UP000800041">
    <property type="component" value="Unassembled WGS sequence"/>
</dbReference>
<feature type="region of interest" description="Disordered" evidence="1">
    <location>
        <begin position="484"/>
        <end position="559"/>
    </location>
</feature>
<feature type="region of interest" description="Disordered" evidence="1">
    <location>
        <begin position="113"/>
        <end position="211"/>
    </location>
</feature>
<feature type="region of interest" description="Disordered" evidence="1">
    <location>
        <begin position="234"/>
        <end position="308"/>
    </location>
</feature>
<feature type="region of interest" description="Disordered" evidence="1">
    <location>
        <begin position="348"/>
        <end position="455"/>
    </location>
</feature>
<feature type="compositionally biased region" description="Pro residues" evidence="1">
    <location>
        <begin position="515"/>
        <end position="526"/>
    </location>
</feature>
<dbReference type="OrthoDB" id="5426191at2759"/>
<keyword evidence="3" id="KW-1185">Reference proteome</keyword>
<proteinExistence type="predicted"/>
<feature type="compositionally biased region" description="Polar residues" evidence="1">
    <location>
        <begin position="398"/>
        <end position="419"/>
    </location>
</feature>
<feature type="compositionally biased region" description="Polar residues" evidence="1">
    <location>
        <begin position="535"/>
        <end position="549"/>
    </location>
</feature>
<evidence type="ECO:0000256" key="1">
    <source>
        <dbReference type="SAM" id="MobiDB-lite"/>
    </source>
</evidence>
<organism evidence="2 3">
    <name type="scientific">Aulographum hederae CBS 113979</name>
    <dbReference type="NCBI Taxonomy" id="1176131"/>
    <lineage>
        <taxon>Eukaryota</taxon>
        <taxon>Fungi</taxon>
        <taxon>Dikarya</taxon>
        <taxon>Ascomycota</taxon>
        <taxon>Pezizomycotina</taxon>
        <taxon>Dothideomycetes</taxon>
        <taxon>Pleosporomycetidae</taxon>
        <taxon>Aulographales</taxon>
        <taxon>Aulographaceae</taxon>
    </lineage>
</organism>
<feature type="compositionally biased region" description="Polar residues" evidence="1">
    <location>
        <begin position="158"/>
        <end position="170"/>
    </location>
</feature>
<sequence length="617" mass="67789">MAEAVEAKSLSSITALAADPPLYARGTGAEKQEPLILYIARVPGSRDVFLTPMKPRQKVVTAEDVQASLYFVHVSRPEDDLIAASPPLDGHNSVEHTTAGHEQYHSRIATDGPRIVGRKGLPPTPITPATRNSSDISRPPYPEQFPGDGIGMPEPRSFQVSSSHPFSKTSNRPKRKPVAPLVLSDRKDVPNRHNIQASYPKTASLPYPDSACAPPDDVSGLWKEFMVRPEHPLEHPAFRKDLRSESRPSMESSESTPGYSYSQSNENTPRSQSFAHSLDSGNQAQKDENEGATITLIRRDPSSGEQWNVATIRDPPVYEISFSRNQKAKQSGAPMYIDIHTPAYKKFEAFQDDQSENLPDHLSPRRSPHSPSRPPPFQRRMWMEGSRFLNRGHRKSSSTDTPMTSVDRSARNSIISLSPNDAFRRPGSVSPLSFASNDRNPKRLSLSNESEGRRSATKGYTFLSPWNGRCEFASSGLGSSSLKCRHRLPPSSPSSNSSTGPTTISELRFNLPGSPSTPLPNRPPLSPSAMKYRFRSSSKASESTLSPTANADVDDPNRLDLTLGQEHAGGGFGGKQAKLGKLIIEDEGMKMLDLLVAANVGLWWRAWERRGSGRIEG</sequence>
<feature type="compositionally biased region" description="Polar residues" evidence="1">
    <location>
        <begin position="256"/>
        <end position="284"/>
    </location>
</feature>
<feature type="compositionally biased region" description="Low complexity" evidence="1">
    <location>
        <begin position="493"/>
        <end position="505"/>
    </location>
</feature>
<gene>
    <name evidence="2" type="ORF">K402DRAFT_423688</name>
</gene>
<dbReference type="AlphaFoldDB" id="A0A6G1GRL6"/>
<evidence type="ECO:0000313" key="2">
    <source>
        <dbReference type="EMBL" id="KAF1983581.1"/>
    </source>
</evidence>
<feature type="compositionally biased region" description="Polar residues" evidence="1">
    <location>
        <begin position="127"/>
        <end position="136"/>
    </location>
</feature>
<dbReference type="EMBL" id="ML977174">
    <property type="protein sequence ID" value="KAF1983581.1"/>
    <property type="molecule type" value="Genomic_DNA"/>
</dbReference>
<name>A0A6G1GRL6_9PEZI</name>
<accession>A0A6G1GRL6</accession>
<reference evidence="2" key="1">
    <citation type="journal article" date="2020" name="Stud. Mycol.">
        <title>101 Dothideomycetes genomes: a test case for predicting lifestyles and emergence of pathogens.</title>
        <authorList>
            <person name="Haridas S."/>
            <person name="Albert R."/>
            <person name="Binder M."/>
            <person name="Bloem J."/>
            <person name="Labutti K."/>
            <person name="Salamov A."/>
            <person name="Andreopoulos B."/>
            <person name="Baker S."/>
            <person name="Barry K."/>
            <person name="Bills G."/>
            <person name="Bluhm B."/>
            <person name="Cannon C."/>
            <person name="Castanera R."/>
            <person name="Culley D."/>
            <person name="Daum C."/>
            <person name="Ezra D."/>
            <person name="Gonzalez J."/>
            <person name="Henrissat B."/>
            <person name="Kuo A."/>
            <person name="Liang C."/>
            <person name="Lipzen A."/>
            <person name="Lutzoni F."/>
            <person name="Magnuson J."/>
            <person name="Mondo S."/>
            <person name="Nolan M."/>
            <person name="Ohm R."/>
            <person name="Pangilinan J."/>
            <person name="Park H.-J."/>
            <person name="Ramirez L."/>
            <person name="Alfaro M."/>
            <person name="Sun H."/>
            <person name="Tritt A."/>
            <person name="Yoshinaga Y."/>
            <person name="Zwiers L.-H."/>
            <person name="Turgeon B."/>
            <person name="Goodwin S."/>
            <person name="Spatafora J."/>
            <person name="Crous P."/>
            <person name="Grigoriev I."/>
        </authorList>
    </citation>
    <scope>NUCLEOTIDE SEQUENCE</scope>
    <source>
        <strain evidence="2">CBS 113979</strain>
    </source>
</reference>
<protein>
    <submittedName>
        <fullName evidence="2">Uncharacterized protein</fullName>
    </submittedName>
</protein>
<evidence type="ECO:0000313" key="3">
    <source>
        <dbReference type="Proteomes" id="UP000800041"/>
    </source>
</evidence>